<dbReference type="InterPro" id="IPR029052">
    <property type="entry name" value="Metallo-depent_PP-like"/>
</dbReference>
<dbReference type="RefSeq" id="WP_066132817.1">
    <property type="nucleotide sequence ID" value="NZ_CP014525.1"/>
</dbReference>
<dbReference type="GO" id="GO:0016791">
    <property type="term" value="F:phosphatase activity"/>
    <property type="evidence" value="ECO:0007669"/>
    <property type="project" value="TreeGrafter"/>
</dbReference>
<dbReference type="SUPFAM" id="SSF56300">
    <property type="entry name" value="Metallo-dependent phosphatases"/>
    <property type="match status" value="1"/>
</dbReference>
<dbReference type="GO" id="GO:0008803">
    <property type="term" value="F:bis(5'-nucleosyl)-tetraphosphatase (symmetrical) activity"/>
    <property type="evidence" value="ECO:0007669"/>
    <property type="project" value="TreeGrafter"/>
</dbReference>
<evidence type="ECO:0000313" key="3">
    <source>
        <dbReference type="Proteomes" id="UP000076066"/>
    </source>
</evidence>
<accession>A0A143DD24</accession>
<dbReference type="InterPro" id="IPR004843">
    <property type="entry name" value="Calcineurin-like_PHP"/>
</dbReference>
<evidence type="ECO:0000313" key="2">
    <source>
        <dbReference type="EMBL" id="AMW34173.1"/>
    </source>
</evidence>
<dbReference type="Pfam" id="PF00149">
    <property type="entry name" value="Metallophos"/>
    <property type="match status" value="1"/>
</dbReference>
<dbReference type="OrthoDB" id="9807890at2"/>
<dbReference type="GeneID" id="53315948"/>
<dbReference type="PANTHER" id="PTHR42850:SF4">
    <property type="entry name" value="ZINC-DEPENDENT ENDOPOLYPHOSPHATASE"/>
    <property type="match status" value="1"/>
</dbReference>
<organism evidence="2 3">
    <name type="scientific">Haematospirillum jordaniae</name>
    <dbReference type="NCBI Taxonomy" id="1549855"/>
    <lineage>
        <taxon>Bacteria</taxon>
        <taxon>Pseudomonadati</taxon>
        <taxon>Pseudomonadota</taxon>
        <taxon>Alphaproteobacteria</taxon>
        <taxon>Rhodospirillales</taxon>
        <taxon>Novispirillaceae</taxon>
        <taxon>Haematospirillum</taxon>
    </lineage>
</organism>
<dbReference type="EMBL" id="CP014525">
    <property type="protein sequence ID" value="AMW34173.1"/>
    <property type="molecule type" value="Genomic_DNA"/>
</dbReference>
<proteinExistence type="predicted"/>
<dbReference type="Gene3D" id="3.60.21.10">
    <property type="match status" value="1"/>
</dbReference>
<feature type="domain" description="Calcineurin-like phosphoesterase" evidence="1">
    <location>
        <begin position="19"/>
        <end position="213"/>
    </location>
</feature>
<dbReference type="CDD" id="cd00144">
    <property type="entry name" value="MPP_PPP_family"/>
    <property type="match status" value="1"/>
</dbReference>
<dbReference type="GO" id="GO:0110154">
    <property type="term" value="P:RNA decapping"/>
    <property type="evidence" value="ECO:0007669"/>
    <property type="project" value="TreeGrafter"/>
</dbReference>
<dbReference type="InterPro" id="IPR050126">
    <property type="entry name" value="Ap4A_hydrolase"/>
</dbReference>
<dbReference type="GO" id="GO:0005737">
    <property type="term" value="C:cytoplasm"/>
    <property type="evidence" value="ECO:0007669"/>
    <property type="project" value="TreeGrafter"/>
</dbReference>
<dbReference type="KEGG" id="hjo:AY555_02120"/>
<keyword evidence="3" id="KW-1185">Reference proteome</keyword>
<sequence>MSDDKSSGTHTAVPEGLIVYAIGDIHGRLDLLDALLEQIGHDISQRRQAKEQVLLITLGDYVDRGPDTPGVLERLRTLSLENGQTRCLLGNHEDSLLSFLEHPADGLNWLKYGGLETLRSYGVDTPDKEPEALDRFKLSRAFRAVFPGEHRQFLQNMPLWTTCGDYLFVHAGIRPGISLGRQSRRDMLWIREPFLSCTDTREHTVVHGHTIHPTPENRANRIGIDTGAWRSNVLTAVVLHGTQRSFIQTH</sequence>
<protein>
    <recommendedName>
        <fullName evidence="1">Calcineurin-like phosphoesterase domain-containing protein</fullName>
    </recommendedName>
</protein>
<gene>
    <name evidence="2" type="ORF">AY555_02120</name>
</gene>
<evidence type="ECO:0000259" key="1">
    <source>
        <dbReference type="Pfam" id="PF00149"/>
    </source>
</evidence>
<dbReference type="AlphaFoldDB" id="A0A143DD24"/>
<name>A0A143DD24_9PROT</name>
<dbReference type="Proteomes" id="UP000076066">
    <property type="component" value="Chromosome"/>
</dbReference>
<dbReference type="STRING" id="1549855.AY555_02120"/>
<dbReference type="PANTHER" id="PTHR42850">
    <property type="entry name" value="METALLOPHOSPHOESTERASE"/>
    <property type="match status" value="1"/>
</dbReference>
<reference evidence="2 3" key="1">
    <citation type="submission" date="2016-02" db="EMBL/GenBank/DDBJ databases">
        <title>Complete Genome of H5569, the type strain of the newly described species Haematospirillium jordaniae.</title>
        <authorList>
            <person name="Nicholson A.C."/>
            <person name="Humrighouse B.W."/>
            <person name="Loparov V."/>
            <person name="McQuiston J.R."/>
        </authorList>
    </citation>
    <scope>NUCLEOTIDE SEQUENCE [LARGE SCALE GENOMIC DNA]</scope>
    <source>
        <strain evidence="2 3">H5569</strain>
    </source>
</reference>